<sequence length="510" mass="56816">MPAVVGIPSSFGAAIPAATPWPFTTAYSRVNITETAWPHCAQQCPSFDEACLCEIQTKRTIDHCVLGSCGMPEAICTTTGRSQLLPSSACLPANFPSPVTRNMTETACGTPVRSQTTKLKTMTIAMTPVTILFVTLRLSYKHFFSAPLPLTYKNFFSAPLRTTYEQFSSASRHIHSEEWTFIAASIVGLSALAVILFGITSNGMGTDVWGLDLPTLVAFRQYFVAIQVCYVVLMLLLKTTCALFYLNIFFGRRIRTVIWATVIVHVAITTVCTLVIIFQCVPIRYQWDKLEHIHDASVSGRCININAAAWVNSTFSVASDLWLLAIPMSQLHKLQLHWKKKVGAVLMFMAGITVTVVSCLRLKSVQYYSSTSNPTWDQFDIMYWSTVEIEVGFICSTLPAIRLLLVRFAPRIFGSQASNPAYVEIRPRTNLEQQTGLFDDDGPPRPKPPPTPTTTSTEAILKPPERVLDTTRKRANVDDFMPTVYSFEGRPMGLRLARAKLPNNWRYSLP</sequence>
<dbReference type="InterPro" id="IPR052337">
    <property type="entry name" value="SAT4-like"/>
</dbReference>
<evidence type="ECO:0000256" key="2">
    <source>
        <dbReference type="ARBA" id="ARBA00022692"/>
    </source>
</evidence>
<evidence type="ECO:0000256" key="1">
    <source>
        <dbReference type="ARBA" id="ARBA00004141"/>
    </source>
</evidence>
<protein>
    <submittedName>
        <fullName evidence="9">CFEM domain-containing</fullName>
    </submittedName>
</protein>
<evidence type="ECO:0000256" key="6">
    <source>
        <dbReference type="SAM" id="MobiDB-lite"/>
    </source>
</evidence>
<keyword evidence="3 7" id="KW-1133">Transmembrane helix</keyword>
<comment type="subcellular location">
    <subcellularLocation>
        <location evidence="1">Membrane</location>
        <topology evidence="1">Multi-pass membrane protein</topology>
    </subcellularLocation>
</comment>
<reference evidence="9 10" key="1">
    <citation type="journal article" date="2017" name="BMC Genomics">
        <title>Chromosome level assembly and secondary metabolite potential of the parasitic fungus Cordyceps militaris.</title>
        <authorList>
            <person name="Kramer G.J."/>
            <person name="Nodwell J.R."/>
        </authorList>
    </citation>
    <scope>NUCLEOTIDE SEQUENCE [LARGE SCALE GENOMIC DNA]</scope>
    <source>
        <strain evidence="9 10">ATCC 34164</strain>
    </source>
</reference>
<name>A0A2H4SEM7_CORMI</name>
<evidence type="ECO:0000256" key="7">
    <source>
        <dbReference type="SAM" id="Phobius"/>
    </source>
</evidence>
<keyword evidence="4 7" id="KW-0472">Membrane</keyword>
<gene>
    <name evidence="9" type="ORF">A9K55_007075</name>
</gene>
<feature type="transmembrane region" description="Helical" evidence="7">
    <location>
        <begin position="258"/>
        <end position="285"/>
    </location>
</feature>
<evidence type="ECO:0000256" key="3">
    <source>
        <dbReference type="ARBA" id="ARBA00022989"/>
    </source>
</evidence>
<comment type="similarity">
    <text evidence="5">Belongs to the SAT4 family.</text>
</comment>
<feature type="region of interest" description="Disordered" evidence="6">
    <location>
        <begin position="434"/>
        <end position="460"/>
    </location>
</feature>
<proteinExistence type="inferred from homology"/>
<dbReference type="PANTHER" id="PTHR33048:SF143">
    <property type="entry name" value="EXTRACELLULAR MEMBRANE PROTEIN CFEM DOMAIN-CONTAINING PROTEIN-RELATED"/>
    <property type="match status" value="1"/>
</dbReference>
<feature type="domain" description="Rhodopsin" evidence="8">
    <location>
        <begin position="171"/>
        <end position="406"/>
    </location>
</feature>
<evidence type="ECO:0000256" key="5">
    <source>
        <dbReference type="ARBA" id="ARBA00038359"/>
    </source>
</evidence>
<dbReference type="GO" id="GO:0016020">
    <property type="term" value="C:membrane"/>
    <property type="evidence" value="ECO:0007669"/>
    <property type="project" value="UniProtKB-SubCell"/>
</dbReference>
<accession>A0A2H4SEM7</accession>
<evidence type="ECO:0000259" key="8">
    <source>
        <dbReference type="Pfam" id="PF20684"/>
    </source>
</evidence>
<evidence type="ECO:0000313" key="9">
    <source>
        <dbReference type="EMBL" id="ATY61565.1"/>
    </source>
</evidence>
<evidence type="ECO:0000256" key="4">
    <source>
        <dbReference type="ARBA" id="ARBA00023136"/>
    </source>
</evidence>
<dbReference type="EMBL" id="CP023324">
    <property type="protein sequence ID" value="ATY61565.1"/>
    <property type="molecule type" value="Genomic_DNA"/>
</dbReference>
<dbReference type="VEuPathDB" id="FungiDB:CCM_07951"/>
<feature type="transmembrane region" description="Helical" evidence="7">
    <location>
        <begin position="344"/>
        <end position="363"/>
    </location>
</feature>
<evidence type="ECO:0000313" key="10">
    <source>
        <dbReference type="Proteomes" id="UP000323067"/>
    </source>
</evidence>
<keyword evidence="2 7" id="KW-0812">Transmembrane</keyword>
<dbReference type="AlphaFoldDB" id="A0A2H4SEM7"/>
<dbReference type="PANTHER" id="PTHR33048">
    <property type="entry name" value="PTH11-LIKE INTEGRAL MEMBRANE PROTEIN (AFU_ORTHOLOGUE AFUA_5G11245)"/>
    <property type="match status" value="1"/>
</dbReference>
<feature type="transmembrane region" description="Helical" evidence="7">
    <location>
        <begin position="219"/>
        <end position="246"/>
    </location>
</feature>
<dbReference type="InterPro" id="IPR049326">
    <property type="entry name" value="Rhodopsin_dom_fungi"/>
</dbReference>
<feature type="transmembrane region" description="Helical" evidence="7">
    <location>
        <begin position="179"/>
        <end position="199"/>
    </location>
</feature>
<dbReference type="Proteomes" id="UP000323067">
    <property type="component" value="Chromosome vii"/>
</dbReference>
<dbReference type="OrthoDB" id="4869838at2759"/>
<dbReference type="VEuPathDB" id="FungiDB:A9K55_007075"/>
<organism evidence="9 10">
    <name type="scientific">Cordyceps militaris</name>
    <name type="common">Caterpillar fungus</name>
    <name type="synonym">Clavaria militaris</name>
    <dbReference type="NCBI Taxonomy" id="73501"/>
    <lineage>
        <taxon>Eukaryota</taxon>
        <taxon>Fungi</taxon>
        <taxon>Dikarya</taxon>
        <taxon>Ascomycota</taxon>
        <taxon>Pezizomycotina</taxon>
        <taxon>Sordariomycetes</taxon>
        <taxon>Hypocreomycetidae</taxon>
        <taxon>Hypocreales</taxon>
        <taxon>Cordycipitaceae</taxon>
        <taxon>Cordyceps</taxon>
    </lineage>
</organism>
<feature type="transmembrane region" description="Helical" evidence="7">
    <location>
        <begin position="383"/>
        <end position="405"/>
    </location>
</feature>
<dbReference type="Pfam" id="PF20684">
    <property type="entry name" value="Fung_rhodopsin"/>
    <property type="match status" value="1"/>
</dbReference>